<proteinExistence type="predicted"/>
<dbReference type="EMBL" id="AP017424">
    <property type="protein sequence ID" value="BAU87413.1"/>
    <property type="molecule type" value="Genomic_DNA"/>
</dbReference>
<organism evidence="1 2">
    <name type="scientific">Streptomyces laurentii</name>
    <dbReference type="NCBI Taxonomy" id="39478"/>
    <lineage>
        <taxon>Bacteria</taxon>
        <taxon>Bacillati</taxon>
        <taxon>Actinomycetota</taxon>
        <taxon>Actinomycetes</taxon>
        <taxon>Kitasatosporales</taxon>
        <taxon>Streptomycetaceae</taxon>
        <taxon>Streptomyces</taxon>
    </lineage>
</organism>
<protein>
    <submittedName>
        <fullName evidence="1">Uncharacterized protein</fullName>
    </submittedName>
</protein>
<gene>
    <name evidence="1" type="ORF">SLA_6547</name>
</gene>
<dbReference type="AlphaFoldDB" id="A0A160P8Y6"/>
<evidence type="ECO:0000313" key="1">
    <source>
        <dbReference type="EMBL" id="BAU87413.1"/>
    </source>
</evidence>
<dbReference type="Proteomes" id="UP000217676">
    <property type="component" value="Chromosome"/>
</dbReference>
<reference evidence="1 2" key="1">
    <citation type="journal article" date="2016" name="Genome Announc.">
        <title>Complete Genome Sequence of Thiostrepton-Producing Streptomyces laurentii ATCC 31255.</title>
        <authorList>
            <person name="Doi K."/>
            <person name="Fujino Y."/>
            <person name="Nagayoshi Y."/>
            <person name="Ohshima T."/>
            <person name="Ogata S."/>
        </authorList>
    </citation>
    <scope>NUCLEOTIDE SEQUENCE [LARGE SCALE GENOMIC DNA]</scope>
    <source>
        <strain evidence="1 2">ATCC 31255</strain>
    </source>
</reference>
<keyword evidence="2" id="KW-1185">Reference proteome</keyword>
<dbReference type="KEGG" id="slau:SLA_6547"/>
<name>A0A160P8Y6_STRLU</name>
<accession>A0A160P8Y6</accession>
<sequence>MGKGMIGVVGHEDLPPDTSALVERELRVRLERYAEPAPGLVRAGAGPAAAFARAIRAAGRGLVALLPAQGAVPAPLPSRAVEPAREVMALAAEVRLLAYDPADRDACVRADEALIQHCDHVLAVWDGSPTNGRDATAHMVAYARARGKQVEVVWPVGAVRTPVRGAARSA</sequence>
<dbReference type="SUPFAM" id="SSF102405">
    <property type="entry name" value="MCP/YpsA-like"/>
    <property type="match status" value="1"/>
</dbReference>
<dbReference type="Gene3D" id="3.40.50.450">
    <property type="match status" value="1"/>
</dbReference>
<evidence type="ECO:0000313" key="2">
    <source>
        <dbReference type="Proteomes" id="UP000217676"/>
    </source>
</evidence>